<dbReference type="PRINTS" id="PR00385">
    <property type="entry name" value="P450"/>
</dbReference>
<dbReference type="PANTHER" id="PTHR24292">
    <property type="entry name" value="CYTOCHROME P450"/>
    <property type="match status" value="1"/>
</dbReference>
<evidence type="ECO:0000256" key="5">
    <source>
        <dbReference type="ARBA" id="ARBA00010617"/>
    </source>
</evidence>
<dbReference type="InterPro" id="IPR017972">
    <property type="entry name" value="Cyt_P450_CS"/>
</dbReference>
<dbReference type="Proteomes" id="UP000663880">
    <property type="component" value="Unassembled WGS sequence"/>
</dbReference>
<feature type="binding site" description="axial binding residue" evidence="16">
    <location>
        <position position="451"/>
    </location>
    <ligand>
        <name>heme</name>
        <dbReference type="ChEBI" id="CHEBI:30413"/>
    </ligand>
    <ligandPart>
        <name>Fe</name>
        <dbReference type="ChEBI" id="CHEBI:18248"/>
    </ligandPart>
</feature>
<accession>A0A821LSU6</accession>
<proteinExistence type="inferred from homology"/>
<keyword evidence="14" id="KW-0472">Membrane</keyword>
<dbReference type="GO" id="GO:0005789">
    <property type="term" value="C:endoplasmic reticulum membrane"/>
    <property type="evidence" value="ECO:0007669"/>
    <property type="project" value="UniProtKB-SubCell"/>
</dbReference>
<dbReference type="PRINTS" id="PR00463">
    <property type="entry name" value="EP450I"/>
</dbReference>
<comment type="similarity">
    <text evidence="5 17">Belongs to the cytochrome P450 family.</text>
</comment>
<comment type="caution">
    <text evidence="18">The sequence shown here is derived from an EMBL/GenBank/DDBJ whole genome shotgun (WGS) entry which is preliminary data.</text>
</comment>
<evidence type="ECO:0000256" key="7">
    <source>
        <dbReference type="ARBA" id="ARBA00022617"/>
    </source>
</evidence>
<dbReference type="PROSITE" id="PS00086">
    <property type="entry name" value="CYTOCHROME_P450"/>
    <property type="match status" value="1"/>
</dbReference>
<keyword evidence="9" id="KW-0256">Endoplasmic reticulum</keyword>
<keyword evidence="10" id="KW-0492">Microsome</keyword>
<evidence type="ECO:0000256" key="12">
    <source>
        <dbReference type="ARBA" id="ARBA00023004"/>
    </source>
</evidence>
<dbReference type="EMBL" id="CAJOBZ010000002">
    <property type="protein sequence ID" value="CAF4755127.1"/>
    <property type="molecule type" value="Genomic_DNA"/>
</dbReference>
<dbReference type="Pfam" id="PF00067">
    <property type="entry name" value="p450"/>
    <property type="match status" value="1"/>
</dbReference>
<dbReference type="PANTHER" id="PTHR24292:SF84">
    <property type="entry name" value="CYTOCHROME P450 28A5-RELATED"/>
    <property type="match status" value="1"/>
</dbReference>
<dbReference type="InterPro" id="IPR001128">
    <property type="entry name" value="Cyt_P450"/>
</dbReference>
<evidence type="ECO:0000313" key="19">
    <source>
        <dbReference type="Proteomes" id="UP000663880"/>
    </source>
</evidence>
<name>A0A821LSU6_9NEOP</name>
<evidence type="ECO:0000256" key="15">
    <source>
        <dbReference type="ARBA" id="ARBA00047827"/>
    </source>
</evidence>
<dbReference type="CDD" id="cd11056">
    <property type="entry name" value="CYP6-like"/>
    <property type="match status" value="1"/>
</dbReference>
<keyword evidence="12 16" id="KW-0408">Iron</keyword>
<dbReference type="FunFam" id="1.10.630.10:FF:000042">
    <property type="entry name" value="Cytochrome P450"/>
    <property type="match status" value="1"/>
</dbReference>
<comment type="catalytic activity">
    <reaction evidence="15">
        <text>an organic molecule + reduced [NADPH--hemoprotein reductase] + O2 = an alcohol + oxidized [NADPH--hemoprotein reductase] + H2O + H(+)</text>
        <dbReference type="Rhea" id="RHEA:17149"/>
        <dbReference type="Rhea" id="RHEA-COMP:11964"/>
        <dbReference type="Rhea" id="RHEA-COMP:11965"/>
        <dbReference type="ChEBI" id="CHEBI:15377"/>
        <dbReference type="ChEBI" id="CHEBI:15378"/>
        <dbReference type="ChEBI" id="CHEBI:15379"/>
        <dbReference type="ChEBI" id="CHEBI:30879"/>
        <dbReference type="ChEBI" id="CHEBI:57618"/>
        <dbReference type="ChEBI" id="CHEBI:58210"/>
        <dbReference type="ChEBI" id="CHEBI:142491"/>
        <dbReference type="EC" id="1.14.14.1"/>
    </reaction>
</comment>
<dbReference type="Gene3D" id="1.10.630.10">
    <property type="entry name" value="Cytochrome P450"/>
    <property type="match status" value="1"/>
</dbReference>
<dbReference type="GO" id="GO:0005506">
    <property type="term" value="F:iron ion binding"/>
    <property type="evidence" value="ECO:0007669"/>
    <property type="project" value="InterPro"/>
</dbReference>
<dbReference type="AlphaFoldDB" id="A0A821LSU6"/>
<dbReference type="EC" id="1.14.14.1" evidence="6"/>
<reference evidence="18" key="1">
    <citation type="submission" date="2021-02" db="EMBL/GenBank/DDBJ databases">
        <authorList>
            <person name="Steward A R."/>
        </authorList>
    </citation>
    <scope>NUCLEOTIDE SEQUENCE</scope>
</reference>
<keyword evidence="19" id="KW-1185">Reference proteome</keyword>
<evidence type="ECO:0000256" key="9">
    <source>
        <dbReference type="ARBA" id="ARBA00022824"/>
    </source>
</evidence>
<dbReference type="GO" id="GO:0020037">
    <property type="term" value="F:heme binding"/>
    <property type="evidence" value="ECO:0007669"/>
    <property type="project" value="InterPro"/>
</dbReference>
<comment type="function">
    <text evidence="2">May be involved in the metabolism of insect hormones and in the breakdown of synthetic insecticides.</text>
</comment>
<keyword evidence="8 16" id="KW-0479">Metal-binding</keyword>
<evidence type="ECO:0000256" key="6">
    <source>
        <dbReference type="ARBA" id="ARBA00012109"/>
    </source>
</evidence>
<gene>
    <name evidence="18" type="ORF">PMACD_LOCUS937</name>
</gene>
<evidence type="ECO:0000256" key="8">
    <source>
        <dbReference type="ARBA" id="ARBA00022723"/>
    </source>
</evidence>
<evidence type="ECO:0000256" key="17">
    <source>
        <dbReference type="RuleBase" id="RU000461"/>
    </source>
</evidence>
<evidence type="ECO:0000256" key="16">
    <source>
        <dbReference type="PIRSR" id="PIRSR602401-1"/>
    </source>
</evidence>
<evidence type="ECO:0000256" key="2">
    <source>
        <dbReference type="ARBA" id="ARBA00003690"/>
    </source>
</evidence>
<dbReference type="GO" id="GO:0016712">
    <property type="term" value="F:oxidoreductase activity, acting on paired donors, with incorporation or reduction of molecular oxygen, reduced flavin or flavoprotein as one donor, and incorporation of one atom of oxygen"/>
    <property type="evidence" value="ECO:0007669"/>
    <property type="project" value="UniProtKB-EC"/>
</dbReference>
<evidence type="ECO:0000313" key="18">
    <source>
        <dbReference type="EMBL" id="CAF4755127.1"/>
    </source>
</evidence>
<organism evidence="18 19">
    <name type="scientific">Pieris macdunnoughi</name>
    <dbReference type="NCBI Taxonomy" id="345717"/>
    <lineage>
        <taxon>Eukaryota</taxon>
        <taxon>Metazoa</taxon>
        <taxon>Ecdysozoa</taxon>
        <taxon>Arthropoda</taxon>
        <taxon>Hexapoda</taxon>
        <taxon>Insecta</taxon>
        <taxon>Pterygota</taxon>
        <taxon>Neoptera</taxon>
        <taxon>Endopterygota</taxon>
        <taxon>Lepidoptera</taxon>
        <taxon>Glossata</taxon>
        <taxon>Ditrysia</taxon>
        <taxon>Papilionoidea</taxon>
        <taxon>Pieridae</taxon>
        <taxon>Pierinae</taxon>
        <taxon>Pieris</taxon>
    </lineage>
</organism>
<dbReference type="InterPro" id="IPR036396">
    <property type="entry name" value="Cyt_P450_sf"/>
</dbReference>
<comment type="cofactor">
    <cofactor evidence="1 16">
        <name>heme</name>
        <dbReference type="ChEBI" id="CHEBI:30413"/>
    </cofactor>
</comment>
<evidence type="ECO:0000256" key="10">
    <source>
        <dbReference type="ARBA" id="ARBA00022848"/>
    </source>
</evidence>
<sequence length="508" mass="57860">MIPIIIALLILLFYYIFTRNYNYWKRRNVVHDTPLPIFGNHFQNAAGLKSLTNVLTELYYKYPDEKIVGYFKGSQPALVVRDLDIIRDILNVDFTNFHARGAALNPETEPLLKNLFHVDGDIWKLLRKRLTPAFTGTRLKNMFPLISQCAEKLQALIEDKAKRGEDCDVRNLMSRFTIEFIGACGFGIDMDTICNENSAFLHLGKVVFQRTGKDVILLGIMDLFPQTRKYIQLADDTLYNLIADIVLTAFKWRNYKPSGRNDFIDVLLHLSQEGKITGESIEKQNPDGTPATIELTLDDELLVAQVFVFYAAGFETSSFATSVTLHKLAFHPQIQARAQEEIDEILESYGGKLCFEAVSKMTYLEMVFKESMRMFSSFGFLQRVCCQRYNFPSLGLTIDPGVIVFIPSQAIQIDGKYFENPSEFRPERFSPESTYHHKYSYMPFGEGPRGCIGARLGQMQSLAGLAAILQKFTVEPCDKTPMELPINPWSNIVQAVKGEIPLKLKLRK</sequence>
<evidence type="ECO:0000256" key="11">
    <source>
        <dbReference type="ARBA" id="ARBA00023002"/>
    </source>
</evidence>
<evidence type="ECO:0000256" key="13">
    <source>
        <dbReference type="ARBA" id="ARBA00023033"/>
    </source>
</evidence>
<evidence type="ECO:0000256" key="1">
    <source>
        <dbReference type="ARBA" id="ARBA00001971"/>
    </source>
</evidence>
<keyword evidence="11 17" id="KW-0560">Oxidoreductase</keyword>
<dbReference type="SUPFAM" id="SSF48264">
    <property type="entry name" value="Cytochrome P450"/>
    <property type="match status" value="1"/>
</dbReference>
<keyword evidence="13 17" id="KW-0503">Monooxygenase</keyword>
<comment type="subcellular location">
    <subcellularLocation>
        <location evidence="4">Endoplasmic reticulum membrane</location>
        <topology evidence="4">Peripheral membrane protein</topology>
    </subcellularLocation>
    <subcellularLocation>
        <location evidence="3">Microsome membrane</location>
        <topology evidence="3">Peripheral membrane protein</topology>
    </subcellularLocation>
</comment>
<evidence type="ECO:0000256" key="4">
    <source>
        <dbReference type="ARBA" id="ARBA00004406"/>
    </source>
</evidence>
<keyword evidence="7 16" id="KW-0349">Heme</keyword>
<dbReference type="OrthoDB" id="2789670at2759"/>
<evidence type="ECO:0000256" key="14">
    <source>
        <dbReference type="ARBA" id="ARBA00023136"/>
    </source>
</evidence>
<protein>
    <recommendedName>
        <fullName evidence="6">unspecific monooxygenase</fullName>
        <ecNumber evidence="6">1.14.14.1</ecNumber>
    </recommendedName>
</protein>
<dbReference type="InterPro" id="IPR002401">
    <property type="entry name" value="Cyt_P450_E_grp-I"/>
</dbReference>
<dbReference type="InterPro" id="IPR050476">
    <property type="entry name" value="Insect_CytP450_Detox"/>
</dbReference>
<evidence type="ECO:0000256" key="3">
    <source>
        <dbReference type="ARBA" id="ARBA00004174"/>
    </source>
</evidence>